<dbReference type="Pfam" id="PF05133">
    <property type="entry name" value="SPP1_portal"/>
    <property type="match status" value="1"/>
</dbReference>
<accession>A0A317KSL8</accession>
<evidence type="ECO:0000313" key="1">
    <source>
        <dbReference type="EMBL" id="PWU66571.1"/>
    </source>
</evidence>
<name>A0A317KSL8_9BACI</name>
<protein>
    <submittedName>
        <fullName evidence="1">Portal protein</fullName>
    </submittedName>
</protein>
<dbReference type="InterPro" id="IPR006432">
    <property type="entry name" value="Phage_portal_A118-type"/>
</dbReference>
<dbReference type="EMBL" id="QGTD01000021">
    <property type="protein sequence ID" value="PWU66571.1"/>
    <property type="molecule type" value="Genomic_DNA"/>
</dbReference>
<evidence type="ECO:0000313" key="2">
    <source>
        <dbReference type="Proteomes" id="UP000245624"/>
    </source>
</evidence>
<dbReference type="NCBIfam" id="TIGR01542">
    <property type="entry name" value="A118_put_portal"/>
    <property type="match status" value="1"/>
</dbReference>
<organism evidence="1 2">
    <name type="scientific">Gracilibacillus dipsosauri</name>
    <dbReference type="NCBI Taxonomy" id="178340"/>
    <lineage>
        <taxon>Bacteria</taxon>
        <taxon>Bacillati</taxon>
        <taxon>Bacillota</taxon>
        <taxon>Bacilli</taxon>
        <taxon>Bacillales</taxon>
        <taxon>Bacillaceae</taxon>
        <taxon>Gracilibacillus</taxon>
    </lineage>
</organism>
<keyword evidence="2" id="KW-1185">Reference proteome</keyword>
<dbReference type="AlphaFoldDB" id="A0A317KSL8"/>
<reference evidence="1 2" key="1">
    <citation type="submission" date="2018-05" db="EMBL/GenBank/DDBJ databases">
        <title>Genomic analysis of Gracilibacillus dipsosauri DD1 reveals novel features of a salt-tolerant amylase.</title>
        <authorList>
            <person name="Deutch C.E."/>
            <person name="Yang S."/>
        </authorList>
    </citation>
    <scope>NUCLEOTIDE SEQUENCE [LARGE SCALE GENOMIC DNA]</scope>
    <source>
        <strain evidence="1 2">DD1</strain>
    </source>
</reference>
<dbReference type="InterPro" id="IPR021145">
    <property type="entry name" value="Portal_protein_SPP1_Gp6-like"/>
</dbReference>
<dbReference type="OrthoDB" id="1641671at2"/>
<dbReference type="PIRSF" id="PIRSF011911">
    <property type="entry name" value="A118_put_portal"/>
    <property type="match status" value="1"/>
</dbReference>
<dbReference type="Proteomes" id="UP000245624">
    <property type="component" value="Unassembled WGS sequence"/>
</dbReference>
<comment type="caution">
    <text evidence="1">The sequence shown here is derived from an EMBL/GenBank/DDBJ whole genome shotgun (WGS) entry which is preliminary data.</text>
</comment>
<gene>
    <name evidence="1" type="ORF">DLJ74_19305</name>
</gene>
<proteinExistence type="predicted"/>
<sequence length="507" mass="59046">MFRRLISKIREVMYRMGLIKGMKDLKELKEININEEMYNYIDMWKALYEGYYQNIHDMEYHTIGEGTKTRRMLTLGMAKVISEEMASLVFNEKCEINIDDDKLKKFIDDAFRRNKFNKHFQDYIEYKFAMGGMVIKPYIKDGKLVLSFTTADCFLPISWNNQGIYEGVFLDEFKKDNKWYTHLEWHLWEERKGIDYLVIKHTLHVSDTQGQLGVDITSRFEEFFPGITKYADFPITKRKKANSFVYFKPNIANNKDTLSPLGISLFANALDTLKALDTAFDSFHREFRLGKKRILIPSQMVKTVIDPNTQEVHRYFDANDETYEALKYNMPEDGKIQDISVDLREEEHINAINAHLNILAMQTGFSAGTFTFDGQSMKTATEVISEQSKTFKSKKSHETIIESGLNELVDSIVQIAELYEIDTFTEDYEVTVAFDDSIVEDKAAELEKVVVELTNGLKPKYMIIADYYGIPEDEAKKWLQEIKQEQIDSVPDRDEIIQSTTMFGSEE</sequence>